<name>A0A6J7C6F2_9ZZZZ</name>
<evidence type="ECO:0000313" key="2">
    <source>
        <dbReference type="EMBL" id="CAB4853270.1"/>
    </source>
</evidence>
<dbReference type="AlphaFoldDB" id="A0A6J7C6F2"/>
<accession>A0A6J7C6F2</accession>
<sequence>MDHYGEERRGVRVGRGVAQRLLGPPEKAHELVRGGIGIGAIAHNAQQAGERGRGRQGGEVGGVVLVAGFQVKVVRWARGKSGGCHVGAKSRRGEQADVGVVE</sequence>
<gene>
    <name evidence="2" type="ORF">UFOPK3267_02797</name>
</gene>
<feature type="region of interest" description="Disordered" evidence="1">
    <location>
        <begin position="81"/>
        <end position="102"/>
    </location>
</feature>
<dbReference type="EMBL" id="CAFBIY010000226">
    <property type="protein sequence ID" value="CAB4853270.1"/>
    <property type="molecule type" value="Genomic_DNA"/>
</dbReference>
<organism evidence="2">
    <name type="scientific">freshwater metagenome</name>
    <dbReference type="NCBI Taxonomy" id="449393"/>
    <lineage>
        <taxon>unclassified sequences</taxon>
        <taxon>metagenomes</taxon>
        <taxon>ecological metagenomes</taxon>
    </lineage>
</organism>
<proteinExistence type="predicted"/>
<reference evidence="2" key="1">
    <citation type="submission" date="2020-05" db="EMBL/GenBank/DDBJ databases">
        <authorList>
            <person name="Chiriac C."/>
            <person name="Salcher M."/>
            <person name="Ghai R."/>
            <person name="Kavagutti S V."/>
        </authorList>
    </citation>
    <scope>NUCLEOTIDE SEQUENCE</scope>
</reference>
<protein>
    <submittedName>
        <fullName evidence="2">Unannotated protein</fullName>
    </submittedName>
</protein>
<evidence type="ECO:0000256" key="1">
    <source>
        <dbReference type="SAM" id="MobiDB-lite"/>
    </source>
</evidence>